<keyword evidence="1" id="KW-0378">Hydrolase</keyword>
<dbReference type="InterPro" id="IPR051325">
    <property type="entry name" value="Nudix_hydrolase_domain"/>
</dbReference>
<sequence length="327" mass="37095">MSKPDVLGAGAVIWRMKNRTIQVLVVHRPSWDDWSFPKGKVKGEESLHECCIREMREETGLDVVLGVPLGSQRYKIAGGRTKKVRYWLATVKSKGHPAVKVRPKVSLASKKEVDEVRWVSLKQAKKLLTHKGDREILGYMKDLWSDDKHKTVPLVLARHTRAMKRSAWKEKDGEGAEHTRPLTSTGHERAEGLVRVFSAYGVERVISSPWKRCRDSVAPYAEATGYEIETEAALTEAAHKKKPRAVAVLVRKWLRKEMRPTVVCLHRPTLPTVMETVEEFTPQAIMRQVPEKDPWLRTGEVIVAHVANRHGKAPTIVALEKIRPLLD</sequence>
<dbReference type="CDD" id="cd07067">
    <property type="entry name" value="HP_PGM_like"/>
    <property type="match status" value="1"/>
</dbReference>
<dbReference type="Gene3D" id="3.40.50.1240">
    <property type="entry name" value="Phosphoglycerate mutase-like"/>
    <property type="match status" value="1"/>
</dbReference>
<dbReference type="Pfam" id="PF00293">
    <property type="entry name" value="NUDIX"/>
    <property type="match status" value="1"/>
</dbReference>
<proteinExistence type="predicted"/>
<dbReference type="EMBL" id="LR134476">
    <property type="protein sequence ID" value="VEI13603.1"/>
    <property type="molecule type" value="Genomic_DNA"/>
</dbReference>
<evidence type="ECO:0000256" key="1">
    <source>
        <dbReference type="ARBA" id="ARBA00022801"/>
    </source>
</evidence>
<keyword evidence="4" id="KW-1185">Reference proteome</keyword>
<dbReference type="KEGG" id="tbw:NCTC13354_01324"/>
<dbReference type="SUPFAM" id="SSF55811">
    <property type="entry name" value="Nudix"/>
    <property type="match status" value="1"/>
</dbReference>
<evidence type="ECO:0000313" key="4">
    <source>
        <dbReference type="Proteomes" id="UP000269542"/>
    </source>
</evidence>
<evidence type="ECO:0000259" key="2">
    <source>
        <dbReference type="PROSITE" id="PS51462"/>
    </source>
</evidence>
<organism evidence="3 4">
    <name type="scientific">Trueperella bialowiezensis</name>
    <dbReference type="NCBI Taxonomy" id="312285"/>
    <lineage>
        <taxon>Bacteria</taxon>
        <taxon>Bacillati</taxon>
        <taxon>Actinomycetota</taxon>
        <taxon>Actinomycetes</taxon>
        <taxon>Actinomycetales</taxon>
        <taxon>Actinomycetaceae</taxon>
        <taxon>Trueperella</taxon>
    </lineage>
</organism>
<dbReference type="PROSITE" id="PS00893">
    <property type="entry name" value="NUDIX_BOX"/>
    <property type="match status" value="1"/>
</dbReference>
<dbReference type="PROSITE" id="PS51462">
    <property type="entry name" value="NUDIX"/>
    <property type="match status" value="1"/>
</dbReference>
<dbReference type="GO" id="GO:0006754">
    <property type="term" value="P:ATP biosynthetic process"/>
    <property type="evidence" value="ECO:0007669"/>
    <property type="project" value="TreeGrafter"/>
</dbReference>
<dbReference type="GO" id="GO:0006167">
    <property type="term" value="P:AMP biosynthetic process"/>
    <property type="evidence" value="ECO:0007669"/>
    <property type="project" value="TreeGrafter"/>
</dbReference>
<accession>A0A3S4X6B8</accession>
<dbReference type="InterPro" id="IPR020084">
    <property type="entry name" value="NUDIX_hydrolase_CS"/>
</dbReference>
<dbReference type="RefSeq" id="WP_241968959.1">
    <property type="nucleotide sequence ID" value="NZ_LR134476.1"/>
</dbReference>
<dbReference type="InterPro" id="IPR029033">
    <property type="entry name" value="His_PPase_superfam"/>
</dbReference>
<gene>
    <name evidence="3" type="ORF">NCTC13354_01324</name>
</gene>
<protein>
    <submittedName>
        <fullName evidence="3">Bifunctional nicotinamide mononucleotide adenylyltransferase/ADP-ribose pyrophosphatase</fullName>
    </submittedName>
</protein>
<dbReference type="GO" id="GO:0004081">
    <property type="term" value="F:bis(5'-nucleosyl)-tetraphosphatase (asymmetrical) activity"/>
    <property type="evidence" value="ECO:0007669"/>
    <property type="project" value="TreeGrafter"/>
</dbReference>
<keyword evidence="3" id="KW-0808">Transferase</keyword>
<keyword evidence="3" id="KW-0548">Nucleotidyltransferase</keyword>
<dbReference type="Pfam" id="PF00300">
    <property type="entry name" value="His_Phos_1"/>
    <property type="match status" value="1"/>
</dbReference>
<dbReference type="PANTHER" id="PTHR21340:SF0">
    <property type="entry name" value="BIS(5'-NUCLEOSYL)-TETRAPHOSPHATASE [ASYMMETRICAL]"/>
    <property type="match status" value="1"/>
</dbReference>
<dbReference type="AlphaFoldDB" id="A0A3S4X6B8"/>
<evidence type="ECO:0000313" key="3">
    <source>
        <dbReference type="EMBL" id="VEI13603.1"/>
    </source>
</evidence>
<dbReference type="InterPro" id="IPR000086">
    <property type="entry name" value="NUDIX_hydrolase_dom"/>
</dbReference>
<dbReference type="GO" id="GO:0016779">
    <property type="term" value="F:nucleotidyltransferase activity"/>
    <property type="evidence" value="ECO:0007669"/>
    <property type="project" value="UniProtKB-KW"/>
</dbReference>
<name>A0A3S4X6B8_9ACTO</name>
<dbReference type="InterPro" id="IPR013078">
    <property type="entry name" value="His_Pase_superF_clade-1"/>
</dbReference>
<dbReference type="CDD" id="cd03673">
    <property type="entry name" value="NUDIX_Ap6A_hydrolase"/>
    <property type="match status" value="1"/>
</dbReference>
<dbReference type="PANTHER" id="PTHR21340">
    <property type="entry name" value="DIADENOSINE 5,5-P1,P4-TETRAPHOSPHATE PYROPHOSPHOHYDROLASE MUTT"/>
    <property type="match status" value="1"/>
</dbReference>
<reference evidence="3 4" key="1">
    <citation type="submission" date="2018-12" db="EMBL/GenBank/DDBJ databases">
        <authorList>
            <consortium name="Pathogen Informatics"/>
        </authorList>
    </citation>
    <scope>NUCLEOTIDE SEQUENCE [LARGE SCALE GENOMIC DNA]</scope>
    <source>
        <strain evidence="3 4">NCTC13354</strain>
    </source>
</reference>
<dbReference type="SUPFAM" id="SSF53254">
    <property type="entry name" value="Phosphoglycerate mutase-like"/>
    <property type="match status" value="1"/>
</dbReference>
<dbReference type="Proteomes" id="UP000269542">
    <property type="component" value="Chromosome"/>
</dbReference>
<dbReference type="InterPro" id="IPR015797">
    <property type="entry name" value="NUDIX_hydrolase-like_dom_sf"/>
</dbReference>
<feature type="domain" description="Nudix hydrolase" evidence="2">
    <location>
        <begin position="4"/>
        <end position="142"/>
    </location>
</feature>
<dbReference type="Gene3D" id="3.90.79.10">
    <property type="entry name" value="Nucleoside Triphosphate Pyrophosphohydrolase"/>
    <property type="match status" value="1"/>
</dbReference>